<dbReference type="AlphaFoldDB" id="A0AAE6VQS7"/>
<evidence type="ECO:0000256" key="2">
    <source>
        <dbReference type="ARBA" id="ARBA00009959"/>
    </source>
</evidence>
<evidence type="ECO:0000256" key="8">
    <source>
        <dbReference type="ARBA" id="ARBA00023118"/>
    </source>
</evidence>
<evidence type="ECO:0000256" key="4">
    <source>
        <dbReference type="ARBA" id="ARBA00022723"/>
    </source>
</evidence>
<dbReference type="GO" id="GO:0016787">
    <property type="term" value="F:hydrolase activity"/>
    <property type="evidence" value="ECO:0007669"/>
    <property type="project" value="UniProtKB-KW"/>
</dbReference>
<reference evidence="9 10" key="1">
    <citation type="submission" date="2020-01" db="EMBL/GenBank/DDBJ databases">
        <title>Complete genome of Aeromonas media MC64.</title>
        <authorList>
            <person name="Cao G."/>
            <person name="Fu J."/>
            <person name="Zhong C."/>
        </authorList>
    </citation>
    <scope>NUCLEOTIDE SEQUENCE [LARGE SCALE GENOMIC DNA]</scope>
    <source>
        <strain evidence="9 10">MC64</strain>
        <plasmid evidence="10">pmc64a</plasmid>
    </source>
</reference>
<protein>
    <submittedName>
        <fullName evidence="9">CRISPR-associated protein Cas2</fullName>
    </submittedName>
</protein>
<proteinExistence type="inferred from homology"/>
<keyword evidence="5" id="KW-0255">Endonuclease</keyword>
<dbReference type="GO" id="GO:0043571">
    <property type="term" value="P:maintenance of CRISPR repeat elements"/>
    <property type="evidence" value="ECO:0007669"/>
    <property type="project" value="InterPro"/>
</dbReference>
<accession>A0AAE6VQS7</accession>
<evidence type="ECO:0000256" key="7">
    <source>
        <dbReference type="ARBA" id="ARBA00022842"/>
    </source>
</evidence>
<dbReference type="CDD" id="cd09725">
    <property type="entry name" value="Cas2_I_II_III"/>
    <property type="match status" value="1"/>
</dbReference>
<dbReference type="RefSeq" id="WP_161507913.1">
    <property type="nucleotide sequence ID" value="NZ_CAWPID010000002.1"/>
</dbReference>
<keyword evidence="6" id="KW-0378">Hydrolase</keyword>
<keyword evidence="7" id="KW-0460">Magnesium</keyword>
<evidence type="ECO:0000256" key="6">
    <source>
        <dbReference type="ARBA" id="ARBA00022801"/>
    </source>
</evidence>
<evidence type="ECO:0000256" key="3">
    <source>
        <dbReference type="ARBA" id="ARBA00022722"/>
    </source>
</evidence>
<dbReference type="GO" id="GO:0051607">
    <property type="term" value="P:defense response to virus"/>
    <property type="evidence" value="ECO:0007669"/>
    <property type="project" value="UniProtKB-KW"/>
</dbReference>
<keyword evidence="4" id="KW-0479">Metal-binding</keyword>
<geneLocation type="plasmid" evidence="10">
    <name>pmc64a</name>
</geneLocation>
<evidence type="ECO:0000313" key="10">
    <source>
        <dbReference type="Proteomes" id="UP000463871"/>
    </source>
</evidence>
<dbReference type="InterPro" id="IPR021127">
    <property type="entry name" value="CRISPR_associated_Cas2"/>
</dbReference>
<dbReference type="EMBL" id="CP047963">
    <property type="protein sequence ID" value="QHQ53567.1"/>
    <property type="molecule type" value="Genomic_DNA"/>
</dbReference>
<evidence type="ECO:0000256" key="1">
    <source>
        <dbReference type="ARBA" id="ARBA00001946"/>
    </source>
</evidence>
<dbReference type="Pfam" id="PF09827">
    <property type="entry name" value="CRISPR_Cas2"/>
    <property type="match status" value="1"/>
</dbReference>
<gene>
    <name evidence="9" type="ORF">GWI30_22185</name>
</gene>
<comment type="similarity">
    <text evidence="2">Belongs to the CRISPR-associated endoribonuclease Cas2 protein family.</text>
</comment>
<dbReference type="Gene3D" id="3.30.70.240">
    <property type="match status" value="1"/>
</dbReference>
<keyword evidence="9" id="KW-0614">Plasmid</keyword>
<organism evidence="9 10">
    <name type="scientific">Aeromonas media</name>
    <dbReference type="NCBI Taxonomy" id="651"/>
    <lineage>
        <taxon>Bacteria</taxon>
        <taxon>Pseudomonadati</taxon>
        <taxon>Pseudomonadota</taxon>
        <taxon>Gammaproteobacteria</taxon>
        <taxon>Aeromonadales</taxon>
        <taxon>Aeromonadaceae</taxon>
        <taxon>Aeromonas</taxon>
    </lineage>
</organism>
<dbReference type="GO" id="GO:0046872">
    <property type="term" value="F:metal ion binding"/>
    <property type="evidence" value="ECO:0007669"/>
    <property type="project" value="UniProtKB-KW"/>
</dbReference>
<comment type="cofactor">
    <cofactor evidence="1">
        <name>Mg(2+)</name>
        <dbReference type="ChEBI" id="CHEBI:18420"/>
    </cofactor>
</comment>
<sequence length="95" mass="10281">MFAIKRQLFVCCYDISDDKARKSVHRVVRSFVCGGQKSAYECFLSPSEAALLLAMTQGSLADGDNLVLQPISTARDIVTLGCASKPVNLGFCYLG</sequence>
<dbReference type="InterPro" id="IPR019199">
    <property type="entry name" value="Virulence_VapD/CRISPR_Cas2"/>
</dbReference>
<evidence type="ECO:0000313" key="9">
    <source>
        <dbReference type="EMBL" id="QHQ53567.1"/>
    </source>
</evidence>
<keyword evidence="3" id="KW-0540">Nuclease</keyword>
<name>A0AAE6VQS7_AERME</name>
<keyword evidence="8" id="KW-0051">Antiviral defense</keyword>
<dbReference type="SUPFAM" id="SSF143430">
    <property type="entry name" value="TTP0101/SSO1404-like"/>
    <property type="match status" value="1"/>
</dbReference>
<evidence type="ECO:0000256" key="5">
    <source>
        <dbReference type="ARBA" id="ARBA00022759"/>
    </source>
</evidence>
<dbReference type="Proteomes" id="UP000463871">
    <property type="component" value="Plasmid pMC64A"/>
</dbReference>
<dbReference type="GO" id="GO:0004521">
    <property type="term" value="F:RNA endonuclease activity"/>
    <property type="evidence" value="ECO:0007669"/>
    <property type="project" value="InterPro"/>
</dbReference>